<feature type="region of interest" description="Disordered" evidence="3">
    <location>
        <begin position="399"/>
        <end position="447"/>
    </location>
</feature>
<dbReference type="InterPro" id="IPR042635">
    <property type="entry name" value="MEGF10/SREC1/2-like"/>
</dbReference>
<feature type="disulfide bond" evidence="2">
    <location>
        <begin position="88"/>
        <end position="98"/>
    </location>
</feature>
<organism evidence="7 8">
    <name type="scientific">Acanthaster planci</name>
    <name type="common">Crown-of-thorns starfish</name>
    <dbReference type="NCBI Taxonomy" id="133434"/>
    <lineage>
        <taxon>Eukaryota</taxon>
        <taxon>Metazoa</taxon>
        <taxon>Echinodermata</taxon>
        <taxon>Eleutherozoa</taxon>
        <taxon>Asterozoa</taxon>
        <taxon>Asteroidea</taxon>
        <taxon>Valvatacea</taxon>
        <taxon>Valvatida</taxon>
        <taxon>Acanthasteridae</taxon>
        <taxon>Acanthaster</taxon>
    </lineage>
</organism>
<feature type="compositionally biased region" description="Polar residues" evidence="3">
    <location>
        <begin position="432"/>
        <end position="442"/>
    </location>
</feature>
<feature type="compositionally biased region" description="Polar residues" evidence="3">
    <location>
        <begin position="598"/>
        <end position="616"/>
    </location>
</feature>
<feature type="disulfide bond" evidence="2">
    <location>
        <begin position="107"/>
        <end position="116"/>
    </location>
</feature>
<evidence type="ECO:0000256" key="2">
    <source>
        <dbReference type="PROSITE-ProRule" id="PRU00076"/>
    </source>
</evidence>
<keyword evidence="2" id="KW-1015">Disulfide bond</keyword>
<feature type="compositionally biased region" description="Basic and acidic residues" evidence="3">
    <location>
        <begin position="587"/>
        <end position="597"/>
    </location>
</feature>
<comment type="caution">
    <text evidence="2">Lacks conserved residue(s) required for the propagation of feature annotation.</text>
</comment>
<keyword evidence="7" id="KW-1185">Reference proteome</keyword>
<evidence type="ECO:0000313" key="8">
    <source>
        <dbReference type="RefSeq" id="XP_022081695.1"/>
    </source>
</evidence>
<proteinExistence type="predicted"/>
<dbReference type="OrthoDB" id="18487at2759"/>
<evidence type="ECO:0000256" key="3">
    <source>
        <dbReference type="SAM" id="MobiDB-lite"/>
    </source>
</evidence>
<feature type="transmembrane region" description="Helical" evidence="4">
    <location>
        <begin position="366"/>
        <end position="392"/>
    </location>
</feature>
<feature type="disulfide bond" evidence="2">
    <location>
        <begin position="260"/>
        <end position="269"/>
    </location>
</feature>
<evidence type="ECO:0000313" key="7">
    <source>
        <dbReference type="Proteomes" id="UP000694845"/>
    </source>
</evidence>
<feature type="region of interest" description="Disordered" evidence="3">
    <location>
        <begin position="529"/>
        <end position="565"/>
    </location>
</feature>
<dbReference type="InterPro" id="IPR000742">
    <property type="entry name" value="EGF"/>
</dbReference>
<dbReference type="PRINTS" id="PR00011">
    <property type="entry name" value="EGFLAMININ"/>
</dbReference>
<dbReference type="Proteomes" id="UP000694845">
    <property type="component" value="Unplaced"/>
</dbReference>
<dbReference type="OMA" id="TRKCECT"/>
<keyword evidence="5" id="KW-0732">Signal</keyword>
<feature type="compositionally biased region" description="Polar residues" evidence="3">
    <location>
        <begin position="707"/>
        <end position="724"/>
    </location>
</feature>
<feature type="disulfide bond" evidence="2">
    <location>
        <begin position="241"/>
        <end position="251"/>
    </location>
</feature>
<protein>
    <submittedName>
        <fullName evidence="8">Multiple epidermal growth factor-like domains protein 10</fullName>
    </submittedName>
</protein>
<dbReference type="Gene3D" id="1.20.5.100">
    <property type="entry name" value="Cytochrome c1, transmembrane anchor, C-terminal"/>
    <property type="match status" value="1"/>
</dbReference>
<keyword evidence="1 2" id="KW-0245">EGF-like domain</keyword>
<reference evidence="8" key="1">
    <citation type="submission" date="2025-08" db="UniProtKB">
        <authorList>
            <consortium name="RefSeq"/>
        </authorList>
    </citation>
    <scope>IDENTIFICATION</scope>
</reference>
<feature type="signal peptide" evidence="5">
    <location>
        <begin position="1"/>
        <end position="24"/>
    </location>
</feature>
<evidence type="ECO:0000256" key="1">
    <source>
        <dbReference type="ARBA" id="ARBA00022536"/>
    </source>
</evidence>
<dbReference type="KEGG" id="aplc:110974398"/>
<feature type="domain" description="EGF-like" evidence="6">
    <location>
        <begin position="85"/>
        <end position="117"/>
    </location>
</feature>
<dbReference type="RefSeq" id="XP_022081695.1">
    <property type="nucleotide sequence ID" value="XM_022226003.1"/>
</dbReference>
<feature type="domain" description="EGF-like" evidence="6">
    <location>
        <begin position="238"/>
        <end position="270"/>
    </location>
</feature>
<dbReference type="PROSITE" id="PS00022">
    <property type="entry name" value="EGF_1"/>
    <property type="match status" value="2"/>
</dbReference>
<dbReference type="AlphaFoldDB" id="A0A8B7XNW1"/>
<feature type="region of interest" description="Disordered" evidence="3">
    <location>
        <begin position="578"/>
        <end position="762"/>
    </location>
</feature>
<evidence type="ECO:0000256" key="4">
    <source>
        <dbReference type="SAM" id="Phobius"/>
    </source>
</evidence>
<keyword evidence="4" id="KW-0472">Membrane</keyword>
<gene>
    <name evidence="8" type="primary">LOC110974398</name>
</gene>
<dbReference type="PANTHER" id="PTHR24043">
    <property type="entry name" value="SCAVENGER RECEPTOR CLASS F"/>
    <property type="match status" value="1"/>
</dbReference>
<accession>A0A8B7XNW1</accession>
<feature type="chain" id="PRO_5034131804" evidence="5">
    <location>
        <begin position="25"/>
        <end position="762"/>
    </location>
</feature>
<dbReference type="Gene3D" id="2.10.25.10">
    <property type="entry name" value="Laminin"/>
    <property type="match status" value="1"/>
</dbReference>
<dbReference type="GO" id="GO:0005044">
    <property type="term" value="F:scavenger receptor activity"/>
    <property type="evidence" value="ECO:0007669"/>
    <property type="project" value="InterPro"/>
</dbReference>
<dbReference type="PROSITE" id="PS50026">
    <property type="entry name" value="EGF_3"/>
    <property type="match status" value="2"/>
</dbReference>
<dbReference type="Gene3D" id="2.170.300.10">
    <property type="entry name" value="Tie2 ligand-binding domain superfamily"/>
    <property type="match status" value="1"/>
</dbReference>
<evidence type="ECO:0000259" key="6">
    <source>
        <dbReference type="PROSITE" id="PS50026"/>
    </source>
</evidence>
<dbReference type="SMART" id="SM00181">
    <property type="entry name" value="EGF"/>
    <property type="match status" value="4"/>
</dbReference>
<keyword evidence="4" id="KW-1133">Transmembrane helix</keyword>
<sequence length="762" mass="82768">MAVLKSNEWLVAAEFVVLLSFVFAEQERFSIERSRVQRAVCSGPASKVNQRCRWSELECPCVNGAYCNISSHNCEVCQVTTTVCTSPCRYPCRNGGTCTWETGTCQCLPEFWGVDCSSRREVPAVVTPRVTATIHQPAPDPYPSPSWPRPGTERCPDRPCLNGGWCDAGTCVCPRGYYLLDCSLCMPREQPHKCLDHCGLECKRGDCLTEIKKCHCSVDYTGEDCSLCIPAVAYMNCTNLCSPMCINGATCNSATRKCECTPGWTGESCGRPCPQGTFGLNCLELCQCPVGPCDPVTGHCLCGPDSQNSPHCTSPCDCLVDGVCFSQADCPTGNEQPPSVQTFLPTTAAGSLQEHNQLPADQAKSMMTLVIATAAGAAGLLIVVVILIVCLVRTRQKNTRKLGRNQEAEGVPMTDKATGNTYDDASSMPMLSAQQSATSYRPTSGYEDVSELHKDMPNLPREHVEPSDISPYAATGNVTVHAENVPSEYSYVTVNELNVLKEKGTGKGEESYDRLDFLPRERSVRRPVVTDGMYGSLQDDGSYEDASSCSFMGPPVGNHQDAISTSSGYAKMSPLLNNRKASSLKSPRRELLSEVQRKSSSLKLPSTDVQPSNQPYENAYVGFDPKRSSQDCSEYPGMPVPPPPESVSNQPKSKRDKLSGKNPKGEIPQYAKPMKRKSQQADQQEVPHYAKPNKQKSQVPQYAKPNKPTSSKGYQNGSPAQPNIQLERPPEGSLGKPSPGSKVAAGYAHLMHAESPSLNNSK</sequence>
<dbReference type="GeneID" id="110974398"/>
<dbReference type="PANTHER" id="PTHR24043:SF8">
    <property type="entry name" value="EGF-LIKE DOMAIN-CONTAINING PROTEIN"/>
    <property type="match status" value="1"/>
</dbReference>
<evidence type="ECO:0000256" key="5">
    <source>
        <dbReference type="SAM" id="SignalP"/>
    </source>
</evidence>
<name>A0A8B7XNW1_ACAPL</name>
<keyword evidence="4" id="KW-0812">Transmembrane</keyword>